<evidence type="ECO:0000313" key="3">
    <source>
        <dbReference type="Proteomes" id="UP000254938"/>
    </source>
</evidence>
<feature type="transmembrane region" description="Helical" evidence="1">
    <location>
        <begin position="36"/>
        <end position="57"/>
    </location>
</feature>
<dbReference type="PANTHER" id="PTHR33989:SF4">
    <property type="entry name" value="PTS SYSTEM N,N'-DIACETYLCHITOBIOSE-SPECIFIC EIIC COMPONENT"/>
    <property type="match status" value="1"/>
</dbReference>
<accession>A0A377U0P7</accession>
<protein>
    <submittedName>
        <fullName evidence="2">PTS system protein</fullName>
    </submittedName>
</protein>
<name>A0A377U0P7_KLEPN</name>
<evidence type="ECO:0000256" key="1">
    <source>
        <dbReference type="SAM" id="Phobius"/>
    </source>
</evidence>
<dbReference type="Proteomes" id="UP000254938">
    <property type="component" value="Unassembled WGS sequence"/>
</dbReference>
<organism evidence="2 3">
    <name type="scientific">Klebsiella pneumoniae</name>
    <dbReference type="NCBI Taxonomy" id="573"/>
    <lineage>
        <taxon>Bacteria</taxon>
        <taxon>Pseudomonadati</taxon>
        <taxon>Pseudomonadota</taxon>
        <taxon>Gammaproteobacteria</taxon>
        <taxon>Enterobacterales</taxon>
        <taxon>Enterobacteriaceae</taxon>
        <taxon>Klebsiella/Raoultella group</taxon>
        <taxon>Klebsiella</taxon>
        <taxon>Klebsiella pneumoniae complex</taxon>
    </lineage>
</organism>
<sequence length="79" mass="8708">MSSLYAKLIDVIERQITPLAGAIGQQKYVTSIRDGFITALPFMIVGSFLLVFIFPPFSPDTTWGLPAPGCNFRSIIAMR</sequence>
<evidence type="ECO:0000313" key="2">
    <source>
        <dbReference type="EMBL" id="STS84666.1"/>
    </source>
</evidence>
<keyword evidence="1" id="KW-0812">Transmembrane</keyword>
<dbReference type="AlphaFoldDB" id="A0A377U0P7"/>
<dbReference type="PANTHER" id="PTHR33989">
    <property type="match status" value="1"/>
</dbReference>
<reference evidence="2 3" key="1">
    <citation type="submission" date="2018-06" db="EMBL/GenBank/DDBJ databases">
        <authorList>
            <consortium name="Pathogen Informatics"/>
            <person name="Doyle S."/>
        </authorList>
    </citation>
    <scope>NUCLEOTIDE SEQUENCE [LARGE SCALE GENOMIC DNA]</scope>
    <source>
        <strain evidence="2 3">NCTC9140</strain>
    </source>
</reference>
<keyword evidence="1" id="KW-0472">Membrane</keyword>
<dbReference type="EMBL" id="UGKQ01000007">
    <property type="protein sequence ID" value="STS84666.1"/>
    <property type="molecule type" value="Genomic_DNA"/>
</dbReference>
<keyword evidence="1" id="KW-1133">Transmembrane helix</keyword>
<gene>
    <name evidence="2" type="ORF">NCTC9140_06477</name>
</gene>
<dbReference type="InterPro" id="IPR051088">
    <property type="entry name" value="PTS_Sugar-EIIC/EIIB"/>
</dbReference>
<proteinExistence type="predicted"/>